<evidence type="ECO:0000313" key="2">
    <source>
        <dbReference type="Proteomes" id="UP000886595"/>
    </source>
</evidence>
<name>A0A8X7V8P8_BRACI</name>
<proteinExistence type="predicted"/>
<reference evidence="1 2" key="1">
    <citation type="submission" date="2020-02" db="EMBL/GenBank/DDBJ databases">
        <authorList>
            <person name="Ma Q."/>
            <person name="Huang Y."/>
            <person name="Song X."/>
            <person name="Pei D."/>
        </authorList>
    </citation>
    <scope>NUCLEOTIDE SEQUENCE [LARGE SCALE GENOMIC DNA]</scope>
    <source>
        <strain evidence="1">Sxm20200214</strain>
        <tissue evidence="1">Leaf</tissue>
    </source>
</reference>
<keyword evidence="2" id="KW-1185">Reference proteome</keyword>
<accession>A0A8X7V8P8</accession>
<dbReference type="Proteomes" id="UP000886595">
    <property type="component" value="Unassembled WGS sequence"/>
</dbReference>
<protein>
    <submittedName>
        <fullName evidence="1">Uncharacterized protein</fullName>
    </submittedName>
</protein>
<gene>
    <name evidence="1" type="ORF">Bca52824_027263</name>
</gene>
<sequence length="118" mass="13784">MIYNSLNFRILFKVQLFNVNITFTSKLFQRNYSNIITFNQAHQIFSLSIDVITYNIWRQRNSRIFRNSAVSDAVFFSMVECALRDRLLSISSATISPPSLLELYFRFVVPSGFQPKKA</sequence>
<evidence type="ECO:0000313" key="1">
    <source>
        <dbReference type="EMBL" id="KAG2307515.1"/>
    </source>
</evidence>
<dbReference type="EMBL" id="JAAMPC010000006">
    <property type="protein sequence ID" value="KAG2307515.1"/>
    <property type="molecule type" value="Genomic_DNA"/>
</dbReference>
<comment type="caution">
    <text evidence="1">The sequence shown here is derived from an EMBL/GenBank/DDBJ whole genome shotgun (WGS) entry which is preliminary data.</text>
</comment>
<organism evidence="1 2">
    <name type="scientific">Brassica carinata</name>
    <name type="common">Ethiopian mustard</name>
    <name type="synonym">Abyssinian cabbage</name>
    <dbReference type="NCBI Taxonomy" id="52824"/>
    <lineage>
        <taxon>Eukaryota</taxon>
        <taxon>Viridiplantae</taxon>
        <taxon>Streptophyta</taxon>
        <taxon>Embryophyta</taxon>
        <taxon>Tracheophyta</taxon>
        <taxon>Spermatophyta</taxon>
        <taxon>Magnoliopsida</taxon>
        <taxon>eudicotyledons</taxon>
        <taxon>Gunneridae</taxon>
        <taxon>Pentapetalae</taxon>
        <taxon>rosids</taxon>
        <taxon>malvids</taxon>
        <taxon>Brassicales</taxon>
        <taxon>Brassicaceae</taxon>
        <taxon>Brassiceae</taxon>
        <taxon>Brassica</taxon>
    </lineage>
</organism>
<dbReference type="AlphaFoldDB" id="A0A8X7V8P8"/>